<protein>
    <submittedName>
        <fullName evidence="1">Uncharacterized protein</fullName>
    </submittedName>
</protein>
<dbReference type="Proteomes" id="UP000316621">
    <property type="component" value="Chromosome 8"/>
</dbReference>
<keyword evidence="2" id="KW-1185">Reference proteome</keyword>
<name>A0A4Y7KSS0_PAPSO</name>
<dbReference type="Gramene" id="RZC75009">
    <property type="protein sequence ID" value="RZC75009"/>
    <property type="gene ID" value="C5167_050490"/>
</dbReference>
<organism evidence="1 2">
    <name type="scientific">Papaver somniferum</name>
    <name type="common">Opium poppy</name>
    <dbReference type="NCBI Taxonomy" id="3469"/>
    <lineage>
        <taxon>Eukaryota</taxon>
        <taxon>Viridiplantae</taxon>
        <taxon>Streptophyta</taxon>
        <taxon>Embryophyta</taxon>
        <taxon>Tracheophyta</taxon>
        <taxon>Spermatophyta</taxon>
        <taxon>Magnoliopsida</taxon>
        <taxon>Ranunculales</taxon>
        <taxon>Papaveraceae</taxon>
        <taxon>Papaveroideae</taxon>
        <taxon>Papaver</taxon>
    </lineage>
</organism>
<sequence>MPKLTNKKKASCKADITKLEQTKKLLKEAKLEEEFRLPIDNSKLGELTEEDVGEKIKVQTSLVEDAINRIKVLQAERGNLEAQLRDIPICAGTTPASFLDVARSGDCGRM</sequence>
<evidence type="ECO:0000313" key="1">
    <source>
        <dbReference type="EMBL" id="RZC75009.1"/>
    </source>
</evidence>
<accession>A0A4Y7KSS0</accession>
<dbReference type="AlphaFoldDB" id="A0A4Y7KSS0"/>
<gene>
    <name evidence="1" type="ORF">C5167_050490</name>
</gene>
<evidence type="ECO:0000313" key="2">
    <source>
        <dbReference type="Proteomes" id="UP000316621"/>
    </source>
</evidence>
<reference evidence="1 2" key="1">
    <citation type="journal article" date="2018" name="Science">
        <title>The opium poppy genome and morphinan production.</title>
        <authorList>
            <person name="Guo L."/>
            <person name="Winzer T."/>
            <person name="Yang X."/>
            <person name="Li Y."/>
            <person name="Ning Z."/>
            <person name="He Z."/>
            <person name="Teodor R."/>
            <person name="Lu Y."/>
            <person name="Bowser T.A."/>
            <person name="Graham I.A."/>
            <person name="Ye K."/>
        </authorList>
    </citation>
    <scope>NUCLEOTIDE SEQUENCE [LARGE SCALE GENOMIC DNA]</scope>
    <source>
        <strain evidence="2">cv. HN1</strain>
        <tissue evidence="1">Leaves</tissue>
    </source>
</reference>
<proteinExistence type="predicted"/>
<dbReference type="EMBL" id="CM010722">
    <property type="protein sequence ID" value="RZC75009.1"/>
    <property type="molecule type" value="Genomic_DNA"/>
</dbReference>